<dbReference type="HOGENOM" id="CLU_2204307_0_0_6"/>
<dbReference type="EMBL" id="APQJ01000008">
    <property type="protein sequence ID" value="EOQ63133.1"/>
    <property type="molecule type" value="Genomic_DNA"/>
</dbReference>
<proteinExistence type="predicted"/>
<dbReference type="AlphaFoldDB" id="R8Y152"/>
<reference evidence="1 2" key="1">
    <citation type="submission" date="2013-02" db="EMBL/GenBank/DDBJ databases">
        <title>The Genome Sequence of Acinetobacter sp. ANC 3811.</title>
        <authorList>
            <consortium name="The Broad Institute Genome Sequencing Platform"/>
            <consortium name="The Broad Institute Genome Sequencing Center for Infectious Disease"/>
            <person name="Cerqueira G."/>
            <person name="Feldgarden M."/>
            <person name="Courvalin P."/>
            <person name="Perichon B."/>
            <person name="Grillot-Courvalin C."/>
            <person name="Clermont D."/>
            <person name="Rocha E."/>
            <person name="Yoon E.-J."/>
            <person name="Nemec A."/>
            <person name="Walker B."/>
            <person name="Young S.K."/>
            <person name="Zeng Q."/>
            <person name="Gargeya S."/>
            <person name="Fitzgerald M."/>
            <person name="Haas B."/>
            <person name="Abouelleil A."/>
            <person name="Alvarado L."/>
            <person name="Arachchi H.M."/>
            <person name="Berlin A.M."/>
            <person name="Chapman S.B."/>
            <person name="Dewar J."/>
            <person name="Goldberg J."/>
            <person name="Griggs A."/>
            <person name="Gujja S."/>
            <person name="Hansen M."/>
            <person name="Howarth C."/>
            <person name="Imamovic A."/>
            <person name="Larimer J."/>
            <person name="McCowan C."/>
            <person name="Murphy C."/>
            <person name="Neiman D."/>
            <person name="Pearson M."/>
            <person name="Priest M."/>
            <person name="Roberts A."/>
            <person name="Saif S."/>
            <person name="Shea T."/>
            <person name="Sisk P."/>
            <person name="Sykes S."/>
            <person name="Wortman J."/>
            <person name="Nusbaum C."/>
            <person name="Birren B."/>
        </authorList>
    </citation>
    <scope>NUCLEOTIDE SEQUENCE [LARGE SCALE GENOMIC DNA]</scope>
    <source>
        <strain evidence="1 2">ANC 3811</strain>
    </source>
</reference>
<protein>
    <recommendedName>
        <fullName evidence="3">DUF5405 domain-containing protein</fullName>
    </recommendedName>
</protein>
<name>R8Y152_ACICA</name>
<evidence type="ECO:0008006" key="3">
    <source>
        <dbReference type="Google" id="ProtNLM"/>
    </source>
</evidence>
<evidence type="ECO:0000313" key="2">
    <source>
        <dbReference type="Proteomes" id="UP000014041"/>
    </source>
</evidence>
<sequence>MELDLNEKYRVVTDEYNFILQEKKIIGSKKPATRSPDVCNVGKIKYTSLGYYSNLSSLVHGLITREIRISEVDEISRIEELINTCTKEIVDKISLHGIEKEVANYEEV</sequence>
<dbReference type="RefSeq" id="WP_016139012.1">
    <property type="nucleotide sequence ID" value="NZ_KB976986.1"/>
</dbReference>
<organism evidence="1 2">
    <name type="scientific">Acinetobacter calcoaceticus ANC 3811</name>
    <dbReference type="NCBI Taxonomy" id="1217690"/>
    <lineage>
        <taxon>Bacteria</taxon>
        <taxon>Pseudomonadati</taxon>
        <taxon>Pseudomonadota</taxon>
        <taxon>Gammaproteobacteria</taxon>
        <taxon>Moraxellales</taxon>
        <taxon>Moraxellaceae</taxon>
        <taxon>Acinetobacter</taxon>
        <taxon>Acinetobacter calcoaceticus/baumannii complex</taxon>
    </lineage>
</organism>
<comment type="caution">
    <text evidence="1">The sequence shown here is derived from an EMBL/GenBank/DDBJ whole genome shotgun (WGS) entry which is preliminary data.</text>
</comment>
<evidence type="ECO:0000313" key="1">
    <source>
        <dbReference type="EMBL" id="EOQ63133.1"/>
    </source>
</evidence>
<accession>R8Y152</accession>
<dbReference type="Proteomes" id="UP000014041">
    <property type="component" value="Unassembled WGS sequence"/>
</dbReference>
<gene>
    <name evidence="1" type="ORF">F935_02226</name>
</gene>